<dbReference type="STRING" id="1095630.A0A2J6TIJ2"/>
<organism evidence="3 4">
    <name type="scientific">Hyaloscypha bicolor E</name>
    <dbReference type="NCBI Taxonomy" id="1095630"/>
    <lineage>
        <taxon>Eukaryota</taxon>
        <taxon>Fungi</taxon>
        <taxon>Dikarya</taxon>
        <taxon>Ascomycota</taxon>
        <taxon>Pezizomycotina</taxon>
        <taxon>Leotiomycetes</taxon>
        <taxon>Helotiales</taxon>
        <taxon>Hyaloscyphaceae</taxon>
        <taxon>Hyaloscypha</taxon>
        <taxon>Hyaloscypha bicolor</taxon>
    </lineage>
</organism>
<feature type="region of interest" description="Disordered" evidence="1">
    <location>
        <begin position="226"/>
        <end position="255"/>
    </location>
</feature>
<dbReference type="InterPro" id="IPR039632">
    <property type="entry name" value="TMEM42"/>
</dbReference>
<dbReference type="SUPFAM" id="SSF103481">
    <property type="entry name" value="Multidrug resistance efflux transporter EmrE"/>
    <property type="match status" value="1"/>
</dbReference>
<keyword evidence="2" id="KW-0472">Membrane</keyword>
<dbReference type="Proteomes" id="UP000235371">
    <property type="component" value="Unassembled WGS sequence"/>
</dbReference>
<dbReference type="OrthoDB" id="5854584at2759"/>
<feature type="compositionally biased region" description="Polar residues" evidence="1">
    <location>
        <begin position="62"/>
        <end position="71"/>
    </location>
</feature>
<feature type="transmembrane region" description="Helical" evidence="2">
    <location>
        <begin position="97"/>
        <end position="115"/>
    </location>
</feature>
<keyword evidence="2" id="KW-0812">Transmembrane</keyword>
<feature type="transmembrane region" description="Helical" evidence="2">
    <location>
        <begin position="205"/>
        <end position="222"/>
    </location>
</feature>
<evidence type="ECO:0000313" key="3">
    <source>
        <dbReference type="EMBL" id="PMD62831.1"/>
    </source>
</evidence>
<keyword evidence="4" id="KW-1185">Reference proteome</keyword>
<protein>
    <recommendedName>
        <fullName evidence="5">EamA domain-containing protein</fullName>
    </recommendedName>
</protein>
<evidence type="ECO:0000313" key="4">
    <source>
        <dbReference type="Proteomes" id="UP000235371"/>
    </source>
</evidence>
<dbReference type="GeneID" id="36593813"/>
<feature type="transmembrane region" description="Helical" evidence="2">
    <location>
        <begin position="145"/>
        <end position="167"/>
    </location>
</feature>
<feature type="region of interest" description="Disordered" evidence="1">
    <location>
        <begin position="1"/>
        <end position="87"/>
    </location>
</feature>
<reference evidence="3 4" key="1">
    <citation type="submission" date="2016-04" db="EMBL/GenBank/DDBJ databases">
        <title>A degradative enzymes factory behind the ericoid mycorrhizal symbiosis.</title>
        <authorList>
            <consortium name="DOE Joint Genome Institute"/>
            <person name="Martino E."/>
            <person name="Morin E."/>
            <person name="Grelet G."/>
            <person name="Kuo A."/>
            <person name="Kohler A."/>
            <person name="Daghino S."/>
            <person name="Barry K."/>
            <person name="Choi C."/>
            <person name="Cichocki N."/>
            <person name="Clum A."/>
            <person name="Copeland A."/>
            <person name="Hainaut M."/>
            <person name="Haridas S."/>
            <person name="Labutti K."/>
            <person name="Lindquist E."/>
            <person name="Lipzen A."/>
            <person name="Khouja H.-R."/>
            <person name="Murat C."/>
            <person name="Ohm R."/>
            <person name="Olson A."/>
            <person name="Spatafora J."/>
            <person name="Veneault-Fourrey C."/>
            <person name="Henrissat B."/>
            <person name="Grigoriev I."/>
            <person name="Martin F."/>
            <person name="Perotto S."/>
        </authorList>
    </citation>
    <scope>NUCLEOTIDE SEQUENCE [LARGE SCALE GENOMIC DNA]</scope>
    <source>
        <strain evidence="3 4">E</strain>
    </source>
</reference>
<dbReference type="PANTHER" id="PTHR31965:SF1">
    <property type="entry name" value="TRANSMEMBRANE PROTEIN 42"/>
    <property type="match status" value="1"/>
</dbReference>
<accession>A0A2J6TIJ2</accession>
<evidence type="ECO:0008006" key="5">
    <source>
        <dbReference type="Google" id="ProtNLM"/>
    </source>
</evidence>
<feature type="compositionally biased region" description="Acidic residues" evidence="1">
    <location>
        <begin position="245"/>
        <end position="255"/>
    </location>
</feature>
<dbReference type="InterPro" id="IPR037185">
    <property type="entry name" value="EmrE-like"/>
</dbReference>
<proteinExistence type="predicted"/>
<feature type="transmembrane region" description="Helical" evidence="2">
    <location>
        <begin position="179"/>
        <end position="199"/>
    </location>
</feature>
<dbReference type="RefSeq" id="XP_024739735.1">
    <property type="nucleotide sequence ID" value="XM_024885736.1"/>
</dbReference>
<name>A0A2J6TIJ2_9HELO</name>
<dbReference type="EMBL" id="KZ613783">
    <property type="protein sequence ID" value="PMD62831.1"/>
    <property type="molecule type" value="Genomic_DNA"/>
</dbReference>
<feature type="compositionally biased region" description="Polar residues" evidence="1">
    <location>
        <begin position="14"/>
        <end position="37"/>
    </location>
</feature>
<dbReference type="AlphaFoldDB" id="A0A2J6TIJ2"/>
<dbReference type="InParanoid" id="A0A2J6TIJ2"/>
<dbReference type="PANTHER" id="PTHR31965">
    <property type="entry name" value="TRANSMEMBRANE PROTEIN 42"/>
    <property type="match status" value="1"/>
</dbReference>
<evidence type="ECO:0000256" key="2">
    <source>
        <dbReference type="SAM" id="Phobius"/>
    </source>
</evidence>
<sequence>MLRQRAPKSKKDSVTTTPGATQPTASSNTGAISTSRHATMDAADDPRQPLLGARDDAALSQRHLSSPPSQDHPSDEERPEDDDQAKKMENLSRKSQWIVLALASGACAAFNGVFAKLTTTELTTSFATWVANLIGLSNIEGGVEVVVRAMFFGLNLIFNGIMWTLFTKALARGTSTTQVSILNTSSNFMITAVLGWMIFSESLPPLWFVGAALLVAGNVIIGRREEGEEKGKGDEQARAEHGEAGNEESEGLLVGEELDDLDELELERKKREEEDVLQLDLEEENHGRSGRTLI</sequence>
<keyword evidence="2" id="KW-1133">Transmembrane helix</keyword>
<feature type="compositionally biased region" description="Basic and acidic residues" evidence="1">
    <location>
        <begin position="226"/>
        <end position="244"/>
    </location>
</feature>
<evidence type="ECO:0000256" key="1">
    <source>
        <dbReference type="SAM" id="MobiDB-lite"/>
    </source>
</evidence>
<gene>
    <name evidence="3" type="ORF">K444DRAFT_651744</name>
</gene>